<dbReference type="PROSITE" id="PS50160">
    <property type="entry name" value="DNA_LIGASE_A3"/>
    <property type="match status" value="1"/>
</dbReference>
<evidence type="ECO:0000259" key="7">
    <source>
        <dbReference type="PROSITE" id="PS50160"/>
    </source>
</evidence>
<dbReference type="InterPro" id="IPR012340">
    <property type="entry name" value="NA-bd_OB-fold"/>
</dbReference>
<feature type="region of interest" description="Disordered" evidence="6">
    <location>
        <begin position="374"/>
        <end position="393"/>
    </location>
</feature>
<feature type="domain" description="ATP-dependent DNA ligase family profile" evidence="7">
    <location>
        <begin position="221"/>
        <end position="290"/>
    </location>
</feature>
<evidence type="ECO:0000256" key="5">
    <source>
        <dbReference type="ARBA" id="ARBA00023204"/>
    </source>
</evidence>
<dbReference type="GO" id="GO:0006260">
    <property type="term" value="P:DNA replication"/>
    <property type="evidence" value="ECO:0007669"/>
    <property type="project" value="UniProtKB-KW"/>
</dbReference>
<evidence type="ECO:0000256" key="1">
    <source>
        <dbReference type="ARBA" id="ARBA00001968"/>
    </source>
</evidence>
<keyword evidence="9" id="KW-1185">Reference proteome</keyword>
<dbReference type="GO" id="GO:0005524">
    <property type="term" value="F:ATP binding"/>
    <property type="evidence" value="ECO:0007669"/>
    <property type="project" value="InterPro"/>
</dbReference>
<name>A0A165N2M0_EXIGL</name>
<evidence type="ECO:0000313" key="9">
    <source>
        <dbReference type="Proteomes" id="UP000077266"/>
    </source>
</evidence>
<dbReference type="EMBL" id="KV425903">
    <property type="protein sequence ID" value="KZW00121.1"/>
    <property type="molecule type" value="Genomic_DNA"/>
</dbReference>
<organism evidence="8 9">
    <name type="scientific">Exidia glandulosa HHB12029</name>
    <dbReference type="NCBI Taxonomy" id="1314781"/>
    <lineage>
        <taxon>Eukaryota</taxon>
        <taxon>Fungi</taxon>
        <taxon>Dikarya</taxon>
        <taxon>Basidiomycota</taxon>
        <taxon>Agaricomycotina</taxon>
        <taxon>Agaricomycetes</taxon>
        <taxon>Auriculariales</taxon>
        <taxon>Exidiaceae</taxon>
        <taxon>Exidia</taxon>
    </lineage>
</organism>
<keyword evidence="5" id="KW-0234">DNA repair</keyword>
<dbReference type="AlphaFoldDB" id="A0A165N2M0"/>
<dbReference type="GO" id="GO:0006310">
    <property type="term" value="P:DNA recombination"/>
    <property type="evidence" value="ECO:0007669"/>
    <property type="project" value="InterPro"/>
</dbReference>
<accession>A0A165N2M0</accession>
<keyword evidence="3" id="KW-0235">DNA replication</keyword>
<dbReference type="Gene3D" id="3.30.470.30">
    <property type="entry name" value="DNA ligase/mRNA capping enzyme"/>
    <property type="match status" value="1"/>
</dbReference>
<evidence type="ECO:0000313" key="8">
    <source>
        <dbReference type="EMBL" id="KZW00121.1"/>
    </source>
</evidence>
<evidence type="ECO:0000256" key="6">
    <source>
        <dbReference type="SAM" id="MobiDB-lite"/>
    </source>
</evidence>
<dbReference type="Pfam" id="PF14743">
    <property type="entry name" value="DNA_ligase_OB_2"/>
    <property type="match status" value="1"/>
</dbReference>
<dbReference type="STRING" id="1314781.A0A165N2M0"/>
<sequence>SNATYTLKRTGDCYRCECWSWRTAGGPNNARSCKHLRELLGDAYEDARCESNDPVGFAQRQAKKASKRKGRTTTKSATPGMKKATVDDDAAPKKNSTTTTKRHDGLNKDTPQVPALLLAQKWNPETSPKVQGWWCSEKLDGVRAFYNKTFVSRLGNQFHVPNWFLKGACVIDLPTDVALDGELFMGRGKFNETVSIVRAKNSPRWGAVKFHVFDIPSHAAEPFEERLKLLEKFFGEGGSHACDHVVVVKQTAVKDRDHVLEMLQAVEAQGGEGLMLRKPKSYAEFERQNRITFYDAEARVTGYSDGKGKYDGLCGALICEMESGKTFKCGSGLTNKDRASPPAIDSIIVYRFQELTLAGRPRFPTFVGAAADKSEPRDADLTKELLDDGEAEM</sequence>
<dbReference type="NCBIfam" id="NF006592">
    <property type="entry name" value="PRK09125.1"/>
    <property type="match status" value="1"/>
</dbReference>
<comment type="cofactor">
    <cofactor evidence="1">
        <name>a divalent metal cation</name>
        <dbReference type="ChEBI" id="CHEBI:60240"/>
    </cofactor>
</comment>
<feature type="region of interest" description="Disordered" evidence="6">
    <location>
        <begin position="55"/>
        <end position="109"/>
    </location>
</feature>
<dbReference type="SUPFAM" id="SSF56091">
    <property type="entry name" value="DNA ligase/mRNA capping enzyme, catalytic domain"/>
    <property type="match status" value="1"/>
</dbReference>
<dbReference type="CDD" id="cd08041">
    <property type="entry name" value="OBF_kDNA_ligase_like"/>
    <property type="match status" value="1"/>
</dbReference>
<protein>
    <submittedName>
        <fullName evidence="8">DNA ligase/mRNA capping enzyme</fullName>
    </submittedName>
</protein>
<dbReference type="PANTHER" id="PTHR47810">
    <property type="entry name" value="DNA LIGASE"/>
    <property type="match status" value="1"/>
</dbReference>
<dbReference type="InParanoid" id="A0A165N2M0"/>
<proteinExistence type="predicted"/>
<feature type="compositionally biased region" description="Basic residues" evidence="6">
    <location>
        <begin position="61"/>
        <end position="72"/>
    </location>
</feature>
<feature type="compositionally biased region" description="Basic and acidic residues" evidence="6">
    <location>
        <begin position="374"/>
        <end position="386"/>
    </location>
</feature>
<dbReference type="GO" id="GO:0003910">
    <property type="term" value="F:DNA ligase (ATP) activity"/>
    <property type="evidence" value="ECO:0007669"/>
    <property type="project" value="InterPro"/>
</dbReference>
<dbReference type="InterPro" id="IPR029319">
    <property type="entry name" value="DNA_ligase_OB"/>
</dbReference>
<dbReference type="InterPro" id="IPR050326">
    <property type="entry name" value="NAD_dep_DNA_ligaseB"/>
</dbReference>
<evidence type="ECO:0000256" key="3">
    <source>
        <dbReference type="ARBA" id="ARBA00022705"/>
    </source>
</evidence>
<dbReference type="OrthoDB" id="411785at2759"/>
<evidence type="ECO:0000256" key="4">
    <source>
        <dbReference type="ARBA" id="ARBA00022763"/>
    </source>
</evidence>
<evidence type="ECO:0000256" key="2">
    <source>
        <dbReference type="ARBA" id="ARBA00022598"/>
    </source>
</evidence>
<dbReference type="CDD" id="cd07896">
    <property type="entry name" value="Adenylation_kDNA_ligase_like"/>
    <property type="match status" value="1"/>
</dbReference>
<dbReference type="PANTHER" id="PTHR47810:SF1">
    <property type="entry name" value="DNA LIGASE B"/>
    <property type="match status" value="1"/>
</dbReference>
<dbReference type="InterPro" id="IPR012310">
    <property type="entry name" value="DNA_ligase_ATP-dep_cent"/>
</dbReference>
<gene>
    <name evidence="8" type="ORF">EXIGLDRAFT_604776</name>
</gene>
<dbReference type="Gene3D" id="3.30.1490.70">
    <property type="match status" value="1"/>
</dbReference>
<dbReference type="Gene3D" id="2.40.50.140">
    <property type="entry name" value="Nucleic acid-binding proteins"/>
    <property type="match status" value="1"/>
</dbReference>
<dbReference type="Proteomes" id="UP000077266">
    <property type="component" value="Unassembled WGS sequence"/>
</dbReference>
<keyword evidence="4" id="KW-0227">DNA damage</keyword>
<dbReference type="Pfam" id="PF01068">
    <property type="entry name" value="DNA_ligase_A_M"/>
    <property type="match status" value="1"/>
</dbReference>
<keyword evidence="2 8" id="KW-0436">Ligase</keyword>
<feature type="non-terminal residue" evidence="8">
    <location>
        <position position="1"/>
    </location>
</feature>
<dbReference type="SUPFAM" id="SSF50249">
    <property type="entry name" value="Nucleic acid-binding proteins"/>
    <property type="match status" value="1"/>
</dbReference>
<reference evidence="8 9" key="1">
    <citation type="journal article" date="2016" name="Mol. Biol. Evol.">
        <title>Comparative Genomics of Early-Diverging Mushroom-Forming Fungi Provides Insights into the Origins of Lignocellulose Decay Capabilities.</title>
        <authorList>
            <person name="Nagy L.G."/>
            <person name="Riley R."/>
            <person name="Tritt A."/>
            <person name="Adam C."/>
            <person name="Daum C."/>
            <person name="Floudas D."/>
            <person name="Sun H."/>
            <person name="Yadav J.S."/>
            <person name="Pangilinan J."/>
            <person name="Larsson K.H."/>
            <person name="Matsuura K."/>
            <person name="Barry K."/>
            <person name="Labutti K."/>
            <person name="Kuo R."/>
            <person name="Ohm R.A."/>
            <person name="Bhattacharya S.S."/>
            <person name="Shirouzu T."/>
            <person name="Yoshinaga Y."/>
            <person name="Martin F.M."/>
            <person name="Grigoriev I.V."/>
            <person name="Hibbett D.S."/>
        </authorList>
    </citation>
    <scope>NUCLEOTIDE SEQUENCE [LARGE SCALE GENOMIC DNA]</scope>
    <source>
        <strain evidence="8 9">HHB12029</strain>
    </source>
</reference>
<dbReference type="GO" id="GO:0006281">
    <property type="term" value="P:DNA repair"/>
    <property type="evidence" value="ECO:0007669"/>
    <property type="project" value="UniProtKB-KW"/>
</dbReference>